<dbReference type="GO" id="GO:0006777">
    <property type="term" value="P:Mo-molybdopterin cofactor biosynthetic process"/>
    <property type="evidence" value="ECO:0007669"/>
    <property type="project" value="UniProtKB-KW"/>
</dbReference>
<dbReference type="InterPro" id="IPR035985">
    <property type="entry name" value="Ubiquitin-activating_enz"/>
</dbReference>
<evidence type="ECO:0000313" key="18">
    <source>
        <dbReference type="Proteomes" id="UP000282613"/>
    </source>
</evidence>
<accession>A0A0R3W2H5</accession>
<evidence type="ECO:0000256" key="1">
    <source>
        <dbReference type="ARBA" id="ARBA00005032"/>
    </source>
</evidence>
<dbReference type="InterPro" id="IPR045886">
    <property type="entry name" value="ThiF/MoeB/HesA"/>
</dbReference>
<dbReference type="SMART" id="SM01181">
    <property type="entry name" value="E2_bind"/>
    <property type="match status" value="1"/>
</dbReference>
<dbReference type="PANTHER" id="PTHR10953">
    <property type="entry name" value="UBIQUITIN-ACTIVATING ENZYME E1"/>
    <property type="match status" value="1"/>
</dbReference>
<dbReference type="EMBL" id="UYRS01018324">
    <property type="protein sequence ID" value="VDK32743.1"/>
    <property type="molecule type" value="Genomic_DNA"/>
</dbReference>
<evidence type="ECO:0000256" key="11">
    <source>
        <dbReference type="ARBA" id="ARBA00023274"/>
    </source>
</evidence>
<dbReference type="GO" id="GO:0006412">
    <property type="term" value="P:translation"/>
    <property type="evidence" value="ECO:0007669"/>
    <property type="project" value="InterPro"/>
</dbReference>
<keyword evidence="8 15" id="KW-0067">ATP-binding</keyword>
<dbReference type="GO" id="GO:0003735">
    <property type="term" value="F:structural constituent of ribosome"/>
    <property type="evidence" value="ECO:0007669"/>
    <property type="project" value="InterPro"/>
</dbReference>
<dbReference type="InterPro" id="IPR008991">
    <property type="entry name" value="Translation_prot_SH3-like_sf"/>
</dbReference>
<dbReference type="InterPro" id="IPR022669">
    <property type="entry name" value="Ribosomal_uL2_C"/>
</dbReference>
<evidence type="ECO:0000259" key="16">
    <source>
        <dbReference type="PROSITE" id="PS50206"/>
    </source>
</evidence>
<dbReference type="GO" id="GO:0005737">
    <property type="term" value="C:cytoplasm"/>
    <property type="evidence" value="ECO:0007669"/>
    <property type="project" value="TreeGrafter"/>
</dbReference>
<dbReference type="InterPro" id="IPR036873">
    <property type="entry name" value="Rhodanese-like_dom_sf"/>
</dbReference>
<keyword evidence="10" id="KW-0501">Molybdenum cofactor biosynthesis</keyword>
<keyword evidence="5 15" id="KW-0436">Ligase</keyword>
<dbReference type="InterPro" id="IPR030468">
    <property type="entry name" value="Uba3_N"/>
</dbReference>
<dbReference type="InterPro" id="IPR012340">
    <property type="entry name" value="NA-bd_OB-fold"/>
</dbReference>
<evidence type="ECO:0000256" key="5">
    <source>
        <dbReference type="ARBA" id="ARBA00022598"/>
    </source>
</evidence>
<keyword evidence="11" id="KW-0687">Ribonucleoprotein</keyword>
<evidence type="ECO:0000313" key="17">
    <source>
        <dbReference type="EMBL" id="VDK32743.1"/>
    </source>
</evidence>
<organism evidence="19">
    <name type="scientific">Taenia asiatica</name>
    <name type="common">Asian tapeworm</name>
    <dbReference type="NCBI Taxonomy" id="60517"/>
    <lineage>
        <taxon>Eukaryota</taxon>
        <taxon>Metazoa</taxon>
        <taxon>Spiralia</taxon>
        <taxon>Lophotrochozoa</taxon>
        <taxon>Platyhelminthes</taxon>
        <taxon>Cestoda</taxon>
        <taxon>Eucestoda</taxon>
        <taxon>Cyclophyllidea</taxon>
        <taxon>Taeniidae</taxon>
        <taxon>Taenia</taxon>
    </lineage>
</organism>
<evidence type="ECO:0000256" key="4">
    <source>
        <dbReference type="ARBA" id="ARBA00015203"/>
    </source>
</evidence>
<dbReference type="STRING" id="60517.A0A0R3W2H5"/>
<dbReference type="SUPFAM" id="SSF50249">
    <property type="entry name" value="Nucleic acid-binding proteins"/>
    <property type="match status" value="1"/>
</dbReference>
<dbReference type="Pfam" id="PF00899">
    <property type="entry name" value="ThiF"/>
    <property type="match status" value="1"/>
</dbReference>
<dbReference type="SUPFAM" id="SSF69572">
    <property type="entry name" value="Activating enzymes of the ubiquitin-like proteins"/>
    <property type="match status" value="1"/>
</dbReference>
<dbReference type="Gene3D" id="2.40.50.140">
    <property type="entry name" value="Nucleic acid-binding proteins"/>
    <property type="match status" value="1"/>
</dbReference>
<dbReference type="AlphaFoldDB" id="A0A0R3W2H5"/>
<dbReference type="SUPFAM" id="SSF50104">
    <property type="entry name" value="Translation proteins SH3-like domain"/>
    <property type="match status" value="1"/>
</dbReference>
<dbReference type="Gene3D" id="3.40.250.10">
    <property type="entry name" value="Rhodanese-like domain"/>
    <property type="match status" value="1"/>
</dbReference>
<dbReference type="Pfam" id="PF00581">
    <property type="entry name" value="Rhodanese"/>
    <property type="match status" value="1"/>
</dbReference>
<comment type="pathway">
    <text evidence="1 15">Protein modification; protein neddylation.</text>
</comment>
<gene>
    <name evidence="17" type="ORF">TASK_LOCUS4022</name>
</gene>
<dbReference type="SMART" id="SM00450">
    <property type="entry name" value="RHOD"/>
    <property type="match status" value="1"/>
</dbReference>
<dbReference type="InterPro" id="IPR022666">
    <property type="entry name" value="Ribosomal_uL2_RNA-bd_dom"/>
</dbReference>
<dbReference type="SUPFAM" id="SSF52821">
    <property type="entry name" value="Rhodanese/Cell cycle control phosphatase"/>
    <property type="match status" value="1"/>
</dbReference>
<dbReference type="Pfam" id="PF03947">
    <property type="entry name" value="Ribosomal_L2_C"/>
    <property type="match status" value="1"/>
</dbReference>
<comment type="catalytic activity">
    <reaction evidence="13 15">
        <text>ATP + [NEDD8 protein] + [E1 NEDD8-activating enzyme]-L-cysteine = AMP + diphosphate + [E1 NEDD8-activating enzyme]-S-[NEDD8 protein]-yl-L-cysteine.</text>
        <dbReference type="EC" id="6.2.1.64"/>
    </reaction>
</comment>
<dbReference type="OrthoDB" id="5977743at2759"/>
<dbReference type="Gene3D" id="3.40.50.720">
    <property type="entry name" value="NAD(P)-binding Rossmann-like Domain"/>
    <property type="match status" value="1"/>
</dbReference>
<comment type="similarity">
    <text evidence="3 15">Belongs to the ubiquitin-activating E1 family. UBA3 subfamily.</text>
</comment>
<evidence type="ECO:0000256" key="9">
    <source>
        <dbReference type="ARBA" id="ARBA00022980"/>
    </source>
</evidence>
<dbReference type="Pfam" id="PF26341">
    <property type="entry name" value="AAA_SelU"/>
    <property type="match status" value="1"/>
</dbReference>
<dbReference type="InterPro" id="IPR058840">
    <property type="entry name" value="AAA_SelU"/>
</dbReference>
<evidence type="ECO:0000256" key="14">
    <source>
        <dbReference type="PROSITE-ProRule" id="PRU10132"/>
    </source>
</evidence>
<dbReference type="EC" id="6.2.1.64" evidence="12 15"/>
<dbReference type="InterPro" id="IPR014929">
    <property type="entry name" value="E2-binding"/>
</dbReference>
<dbReference type="Gene3D" id="3.10.20.260">
    <property type="entry name" value="NEDD8-activating enzyme E1, catalytic subunit"/>
    <property type="match status" value="1"/>
</dbReference>
<evidence type="ECO:0000256" key="13">
    <source>
        <dbReference type="ARBA" id="ARBA00024626"/>
    </source>
</evidence>
<evidence type="ECO:0000256" key="2">
    <source>
        <dbReference type="ARBA" id="ARBA00005636"/>
    </source>
</evidence>
<dbReference type="PROSITE" id="PS50206">
    <property type="entry name" value="RHODANESE_3"/>
    <property type="match status" value="1"/>
</dbReference>
<dbReference type="PANTHER" id="PTHR10953:SF6">
    <property type="entry name" value="NEDD8-ACTIVATING ENZYME E1 CATALYTIC SUBUNIT"/>
    <property type="match status" value="1"/>
</dbReference>
<evidence type="ECO:0000256" key="15">
    <source>
        <dbReference type="RuleBase" id="RU368009"/>
    </source>
</evidence>
<protein>
    <recommendedName>
        <fullName evidence="4 15">NEDD8-activating enzyme E1 catalytic subunit</fullName>
        <ecNumber evidence="12 15">6.2.1.64</ecNumber>
    </recommendedName>
</protein>
<keyword evidence="9" id="KW-0689">Ribosomal protein</keyword>
<evidence type="ECO:0000256" key="7">
    <source>
        <dbReference type="ARBA" id="ARBA00022786"/>
    </source>
</evidence>
<dbReference type="Proteomes" id="UP000282613">
    <property type="component" value="Unassembled WGS sequence"/>
</dbReference>
<sequence>MIAQHVRVLVVGAGGLGCEILKSLALMGFCQIDVIDMDTIDVSNLNRQFLFTEKDVGRSKAEVAAEFIMRRIDTCKVVPHFKKIQDFGSNFYKQFDIVICGLDSVIARRWINSMLASLVEYKEDGTPDFHTMIPLVDGGTEGFKGHVIVVLFGVTGCIECSLDLYPPQVNYPLCTIAHTPRLPEHCVEFVRLLLWPKEQPFGMGVDIDGDSPEHLEWIFSRSSERAKEYGIQGVNMRLVKGVIKRIIPSVASTNAVIASALVTEAFKLLTLCYDYLNSYMNFSDVEGIYTYTFRIERKDDCLVCNNVPKNLEFPSKATLRELVEYLKNDPGLQMQSPTITTVLNGSNRTLFVDFDEAMRGLRANLSKSLDELSLSDGQILTSKLVIFNTLERVILPILGRRFTSQHRTNFRHQLKYISLTDEPFAVALSPEAAAHAPTSLPPPLDPAPRGSTPWFTLDPATTLLIDARSPCEYALDHIEGAINVPILSNQERMEVGKIFSSGSVVEARLLGARFACANIAESLKPEGPLARLLETSDRKTCSPKLIVVYCSRGGQRSMALGTILSELNCPSCEVACLAGGYRAWRRLLLRQLGVWPTLVSPGGLAGTLWVLSSLTGMITRSIPALTSAQDEPSDPWLDKRCGKTLLLEELEAAGESTLNLERMAEHKGSMFGGGAMQPTQRIFDARLHSGLRRCLTANHVWTECESRSVGPGCQLGDGFWQRLRGTRATVRVWLSASLEARVNWILHDYADWLHNSEGSLGRVFESLANYHSKKRLESWRKLVQVGDYAAFVAELLEHHYDPLYKKSRGPMLRHLADIGLLHRIEVPVVNRAYFRKEAALFPRKILRLFVIPSVNEFPFFRSIRAFRTSGGLQRHPGMTYPRKLSWQWLIEKYVDPNQYTVDPIRKIRTGGRGPDGHIQYKHVTTGLNMPYFLVDYVRSRQMEAKEVHEEVILKIAKNWWRDPYLALTASGEVKRWIIATSNMKEGDVIRSHWEIPSIPVLPVLGDAYPVGALPVGTRVCLAELHPGEGAMICRAAGASATVMRRGTAVHDLSGLRAQMDDMLSAEPIDDCFTCTLQLDSSRREVRLLPTCVVVVGQVSNETHNRQRYRKFGEKYWHGIKQRSGLYQKKTGRFGRKIHPVDPLLDCTHDEVPDGEIRAKFTLPERPEFERRRAREIFADSLLVKPPKTRPVPGPNNALPHTLPRFTWRHC</sequence>
<dbReference type="Pfam" id="PF08825">
    <property type="entry name" value="E2_bind"/>
    <property type="match status" value="1"/>
</dbReference>
<evidence type="ECO:0000256" key="10">
    <source>
        <dbReference type="ARBA" id="ARBA00023150"/>
    </source>
</evidence>
<feature type="active site" description="Glycyl thioester intermediate" evidence="14">
    <location>
        <position position="174"/>
    </location>
</feature>
<dbReference type="UniPathway" id="UPA00885"/>
<comment type="similarity">
    <text evidence="2">Belongs to the universal ribosomal protein uL2 family.</text>
</comment>
<proteinExistence type="inferred from homology"/>
<feature type="domain" description="Rhodanese" evidence="16">
    <location>
        <begin position="458"/>
        <end position="593"/>
    </location>
</feature>
<dbReference type="GO" id="GO:1990904">
    <property type="term" value="C:ribonucleoprotein complex"/>
    <property type="evidence" value="ECO:0007669"/>
    <property type="project" value="UniProtKB-KW"/>
</dbReference>
<comment type="function">
    <text evidence="15">Catalytic subunit of the dimeric E1 enzyme, which activates NEDD8.</text>
</comment>
<dbReference type="GO" id="GO:0005634">
    <property type="term" value="C:nucleus"/>
    <property type="evidence" value="ECO:0007669"/>
    <property type="project" value="TreeGrafter"/>
</dbReference>
<dbReference type="GO" id="GO:0045116">
    <property type="term" value="P:protein neddylation"/>
    <property type="evidence" value="ECO:0007669"/>
    <property type="project" value="UniProtKB-UniRule"/>
</dbReference>
<keyword evidence="18" id="KW-1185">Reference proteome</keyword>
<dbReference type="InterPro" id="IPR014722">
    <property type="entry name" value="Rib_uL2_dom2"/>
</dbReference>
<dbReference type="Gene3D" id="2.30.30.30">
    <property type="match status" value="1"/>
</dbReference>
<evidence type="ECO:0000256" key="3">
    <source>
        <dbReference type="ARBA" id="ARBA00006310"/>
    </source>
</evidence>
<name>A0A0R3W2H5_TAEAS</name>
<dbReference type="GO" id="GO:0005524">
    <property type="term" value="F:ATP binding"/>
    <property type="evidence" value="ECO:0007669"/>
    <property type="project" value="UniProtKB-UniRule"/>
</dbReference>
<dbReference type="GO" id="GO:0019781">
    <property type="term" value="F:NEDD8 activating enzyme activity"/>
    <property type="evidence" value="ECO:0007669"/>
    <property type="project" value="UniProtKB-UniRule"/>
</dbReference>
<dbReference type="PROSITE" id="PS00865">
    <property type="entry name" value="UBIQUITIN_ACTIVAT_2"/>
    <property type="match status" value="1"/>
</dbReference>
<keyword evidence="7 15" id="KW-0833">Ubl conjugation pathway</keyword>
<evidence type="ECO:0000256" key="6">
    <source>
        <dbReference type="ARBA" id="ARBA00022741"/>
    </source>
</evidence>
<keyword evidence="6 15" id="KW-0547">Nucleotide-binding</keyword>
<dbReference type="InterPro" id="IPR023318">
    <property type="entry name" value="Ub_act_enz_dom_a_sf"/>
</dbReference>
<dbReference type="InterPro" id="IPR037078">
    <property type="entry name" value="NEDD8-ac_enz1_catalyticsu_C"/>
</dbReference>
<dbReference type="SMART" id="SM01382">
    <property type="entry name" value="Ribosomal_L2_C"/>
    <property type="match status" value="1"/>
</dbReference>
<dbReference type="FunFam" id="1.10.10.520:FF:000001">
    <property type="entry name" value="NEDD8-activating enzyme E1 catalytic subunit"/>
    <property type="match status" value="1"/>
</dbReference>
<dbReference type="PROSITE" id="PS51257">
    <property type="entry name" value="PROKAR_LIPOPROTEIN"/>
    <property type="match status" value="1"/>
</dbReference>
<dbReference type="GO" id="GO:0005840">
    <property type="term" value="C:ribosome"/>
    <property type="evidence" value="ECO:0007669"/>
    <property type="project" value="UniProtKB-KW"/>
</dbReference>
<dbReference type="SMART" id="SM01383">
    <property type="entry name" value="Ribosomal_L2"/>
    <property type="match status" value="1"/>
</dbReference>
<dbReference type="WBParaSite" id="TASK_0000402101-mRNA-1">
    <property type="protein sequence ID" value="TASK_0000402101-mRNA-1"/>
    <property type="gene ID" value="TASK_0000402101"/>
</dbReference>
<dbReference type="InterPro" id="IPR001763">
    <property type="entry name" value="Rhodanese-like_dom"/>
</dbReference>
<dbReference type="Gene3D" id="1.10.10.520">
    <property type="entry name" value="Ubiquitin activating enzymes (Uba3). Chain: B, domain 2"/>
    <property type="match status" value="1"/>
</dbReference>
<dbReference type="InterPro" id="IPR033127">
    <property type="entry name" value="UBQ-activ_enz_E1_Cys_AS"/>
</dbReference>
<evidence type="ECO:0000256" key="8">
    <source>
        <dbReference type="ARBA" id="ARBA00022840"/>
    </source>
</evidence>
<evidence type="ECO:0000256" key="12">
    <source>
        <dbReference type="ARBA" id="ARBA00023624"/>
    </source>
</evidence>
<reference evidence="17 18" key="2">
    <citation type="submission" date="2018-11" db="EMBL/GenBank/DDBJ databases">
        <authorList>
            <consortium name="Pathogen Informatics"/>
        </authorList>
    </citation>
    <scope>NUCLEOTIDE SEQUENCE [LARGE SCALE GENOMIC DNA]</scope>
</reference>
<dbReference type="InterPro" id="IPR000594">
    <property type="entry name" value="ThiF_NAD_FAD-bd"/>
</dbReference>
<reference evidence="19" key="1">
    <citation type="submission" date="2016-04" db="UniProtKB">
        <authorList>
            <consortium name="WormBaseParasite"/>
        </authorList>
    </citation>
    <scope>IDENTIFICATION</scope>
</reference>
<dbReference type="CDD" id="cd01488">
    <property type="entry name" value="Uba3_RUB"/>
    <property type="match status" value="1"/>
</dbReference>
<evidence type="ECO:0000313" key="19">
    <source>
        <dbReference type="WBParaSite" id="TASK_0000402101-mRNA-1"/>
    </source>
</evidence>